<accession>A0A3E0DQM2</accession>
<dbReference type="InterPro" id="IPR006665">
    <property type="entry name" value="OmpA-like"/>
</dbReference>
<evidence type="ECO:0000256" key="3">
    <source>
        <dbReference type="ARBA" id="ARBA00023237"/>
    </source>
</evidence>
<gene>
    <name evidence="7" type="ORF">C8N25_11347</name>
</gene>
<evidence type="ECO:0000313" key="8">
    <source>
        <dbReference type="Proteomes" id="UP000256405"/>
    </source>
</evidence>
<dbReference type="PROSITE" id="PS51123">
    <property type="entry name" value="OMPA_2"/>
    <property type="match status" value="1"/>
</dbReference>
<evidence type="ECO:0000256" key="5">
    <source>
        <dbReference type="SAM" id="MobiDB-lite"/>
    </source>
</evidence>
<dbReference type="EMBL" id="QUNF01000013">
    <property type="protein sequence ID" value="REG85360.1"/>
    <property type="molecule type" value="Genomic_DNA"/>
</dbReference>
<proteinExistence type="predicted"/>
<dbReference type="PANTHER" id="PTHR30329">
    <property type="entry name" value="STATOR ELEMENT OF FLAGELLAR MOTOR COMPLEX"/>
    <property type="match status" value="1"/>
</dbReference>
<dbReference type="CDD" id="cd07185">
    <property type="entry name" value="OmpA_C-like"/>
    <property type="match status" value="1"/>
</dbReference>
<protein>
    <submittedName>
        <fullName evidence="7">OmpA family protein</fullName>
    </submittedName>
</protein>
<name>A0A3E0DQM2_9BACT</name>
<evidence type="ECO:0000256" key="2">
    <source>
        <dbReference type="ARBA" id="ARBA00023136"/>
    </source>
</evidence>
<evidence type="ECO:0000256" key="4">
    <source>
        <dbReference type="PROSITE-ProRule" id="PRU00473"/>
    </source>
</evidence>
<dbReference type="Proteomes" id="UP000256405">
    <property type="component" value="Unassembled WGS sequence"/>
</dbReference>
<feature type="domain" description="OmpA-like" evidence="6">
    <location>
        <begin position="1"/>
        <end position="83"/>
    </location>
</feature>
<dbReference type="InterPro" id="IPR006690">
    <property type="entry name" value="OMPA-like_CS"/>
</dbReference>
<dbReference type="PROSITE" id="PS01068">
    <property type="entry name" value="OMPA_1"/>
    <property type="match status" value="1"/>
</dbReference>
<dbReference type="GO" id="GO:0009279">
    <property type="term" value="C:cell outer membrane"/>
    <property type="evidence" value="ECO:0007669"/>
    <property type="project" value="UniProtKB-SubCell"/>
</dbReference>
<organism evidence="7 8">
    <name type="scientific">Algoriphagus antarcticus</name>
    <dbReference type="NCBI Taxonomy" id="238540"/>
    <lineage>
        <taxon>Bacteria</taxon>
        <taxon>Pseudomonadati</taxon>
        <taxon>Bacteroidota</taxon>
        <taxon>Cytophagia</taxon>
        <taxon>Cytophagales</taxon>
        <taxon>Cyclobacteriaceae</taxon>
        <taxon>Algoriphagus</taxon>
    </lineage>
</organism>
<sequence>MSNFLKKNPGVRVEIKGYADELGPEDYNMKLSENRAKSVYDILVASGVDASRLSYKGYGEDTSANKSSADARQMARRASFEVK</sequence>
<comment type="subcellular location">
    <subcellularLocation>
        <location evidence="1">Cell outer membrane</location>
    </subcellularLocation>
</comment>
<dbReference type="Gene3D" id="3.30.1330.60">
    <property type="entry name" value="OmpA-like domain"/>
    <property type="match status" value="1"/>
</dbReference>
<dbReference type="InterPro" id="IPR050330">
    <property type="entry name" value="Bact_OuterMem_StrucFunc"/>
</dbReference>
<feature type="region of interest" description="Disordered" evidence="5">
    <location>
        <begin position="59"/>
        <end position="83"/>
    </location>
</feature>
<evidence type="ECO:0000256" key="1">
    <source>
        <dbReference type="ARBA" id="ARBA00004442"/>
    </source>
</evidence>
<dbReference type="SUPFAM" id="SSF103088">
    <property type="entry name" value="OmpA-like"/>
    <property type="match status" value="1"/>
</dbReference>
<evidence type="ECO:0000259" key="6">
    <source>
        <dbReference type="PROSITE" id="PS51123"/>
    </source>
</evidence>
<keyword evidence="8" id="KW-1185">Reference proteome</keyword>
<dbReference type="PANTHER" id="PTHR30329:SF21">
    <property type="entry name" value="LIPOPROTEIN YIAD-RELATED"/>
    <property type="match status" value="1"/>
</dbReference>
<reference evidence="7 8" key="1">
    <citation type="submission" date="2018-08" db="EMBL/GenBank/DDBJ databases">
        <title>Genomic Encyclopedia of Archaeal and Bacterial Type Strains, Phase II (KMG-II): from individual species to whole genera.</title>
        <authorList>
            <person name="Goeker M."/>
        </authorList>
    </citation>
    <scope>NUCLEOTIDE SEQUENCE [LARGE SCALE GENOMIC DNA]</scope>
    <source>
        <strain evidence="7 8">DSM 15986</strain>
    </source>
</reference>
<comment type="caution">
    <text evidence="7">The sequence shown here is derived from an EMBL/GenBank/DDBJ whole genome shotgun (WGS) entry which is preliminary data.</text>
</comment>
<evidence type="ECO:0000313" key="7">
    <source>
        <dbReference type="EMBL" id="REG85360.1"/>
    </source>
</evidence>
<keyword evidence="3" id="KW-0998">Cell outer membrane</keyword>
<dbReference type="PRINTS" id="PR01021">
    <property type="entry name" value="OMPADOMAIN"/>
</dbReference>
<keyword evidence="2 4" id="KW-0472">Membrane</keyword>
<dbReference type="AlphaFoldDB" id="A0A3E0DQM2"/>
<dbReference type="Pfam" id="PF00691">
    <property type="entry name" value="OmpA"/>
    <property type="match status" value="1"/>
</dbReference>
<dbReference type="InterPro" id="IPR006664">
    <property type="entry name" value="OMP_bac"/>
</dbReference>
<dbReference type="InterPro" id="IPR036737">
    <property type="entry name" value="OmpA-like_sf"/>
</dbReference>